<feature type="region of interest" description="Disordered" evidence="1">
    <location>
        <begin position="230"/>
        <end position="252"/>
    </location>
</feature>
<evidence type="ECO:0000313" key="2">
    <source>
        <dbReference type="EMBL" id="OMO93020.1"/>
    </source>
</evidence>
<dbReference type="PANTHER" id="PTHR31286:SF99">
    <property type="entry name" value="DUF4283 DOMAIN-CONTAINING PROTEIN"/>
    <property type="match status" value="1"/>
</dbReference>
<dbReference type="Proteomes" id="UP000187203">
    <property type="component" value="Unassembled WGS sequence"/>
</dbReference>
<gene>
    <name evidence="2" type="ORF">COLO4_17159</name>
</gene>
<keyword evidence="3" id="KW-1185">Reference proteome</keyword>
<protein>
    <recommendedName>
        <fullName evidence="4">Zinc knuckle CX2CX4HX4C</fullName>
    </recommendedName>
</protein>
<evidence type="ECO:0000256" key="1">
    <source>
        <dbReference type="SAM" id="MobiDB-lite"/>
    </source>
</evidence>
<dbReference type="InterPro" id="IPR040256">
    <property type="entry name" value="At4g02000-like"/>
</dbReference>
<reference evidence="3" key="1">
    <citation type="submission" date="2013-09" db="EMBL/GenBank/DDBJ databases">
        <title>Corchorus olitorius genome sequencing.</title>
        <authorList>
            <person name="Alam M."/>
            <person name="Haque M.S."/>
            <person name="Islam M.S."/>
            <person name="Emdad E.M."/>
            <person name="Islam M.M."/>
            <person name="Ahmed B."/>
            <person name="Halim A."/>
            <person name="Hossen Q.M.M."/>
            <person name="Hossain M.Z."/>
            <person name="Ahmed R."/>
            <person name="Khan M.M."/>
            <person name="Islam R."/>
            <person name="Rashid M.M."/>
            <person name="Khan S.A."/>
            <person name="Rahman M.S."/>
            <person name="Alam M."/>
            <person name="Yahiya A.S."/>
            <person name="Khan M.S."/>
            <person name="Azam M.S."/>
            <person name="Haque T."/>
            <person name="Lashkar M.Z.H."/>
            <person name="Akhand A.I."/>
            <person name="Morshed G."/>
            <person name="Roy S."/>
            <person name="Uddin K.S."/>
            <person name="Rabeya T."/>
            <person name="Hossain A.S."/>
            <person name="Chowdhury A."/>
            <person name="Snigdha A.R."/>
            <person name="Mortoza M.S."/>
            <person name="Matin S.A."/>
            <person name="Hoque S.M.E."/>
            <person name="Islam M.K."/>
            <person name="Roy D.K."/>
            <person name="Haider R."/>
            <person name="Moosa M.M."/>
            <person name="Elias S.M."/>
            <person name="Hasan A.M."/>
            <person name="Jahan S."/>
            <person name="Shafiuddin M."/>
            <person name="Mahmood N."/>
            <person name="Shommy N.S."/>
        </authorList>
    </citation>
    <scope>NUCLEOTIDE SEQUENCE [LARGE SCALE GENOMIC DNA]</scope>
    <source>
        <strain evidence="3">cv. O-4</strain>
    </source>
</reference>
<dbReference type="EMBL" id="AWUE01016306">
    <property type="protein sequence ID" value="OMO93020.1"/>
    <property type="molecule type" value="Genomic_DNA"/>
</dbReference>
<feature type="region of interest" description="Disordered" evidence="1">
    <location>
        <begin position="316"/>
        <end position="335"/>
    </location>
</feature>
<dbReference type="STRING" id="93759.A0A1R3JDW2"/>
<dbReference type="AlphaFoldDB" id="A0A1R3JDW2"/>
<dbReference type="OrthoDB" id="786973at2759"/>
<organism evidence="2 3">
    <name type="scientific">Corchorus olitorius</name>
    <dbReference type="NCBI Taxonomy" id="93759"/>
    <lineage>
        <taxon>Eukaryota</taxon>
        <taxon>Viridiplantae</taxon>
        <taxon>Streptophyta</taxon>
        <taxon>Embryophyta</taxon>
        <taxon>Tracheophyta</taxon>
        <taxon>Spermatophyta</taxon>
        <taxon>Magnoliopsida</taxon>
        <taxon>eudicotyledons</taxon>
        <taxon>Gunneridae</taxon>
        <taxon>Pentapetalae</taxon>
        <taxon>rosids</taxon>
        <taxon>malvids</taxon>
        <taxon>Malvales</taxon>
        <taxon>Malvaceae</taxon>
        <taxon>Grewioideae</taxon>
        <taxon>Apeibeae</taxon>
        <taxon>Corchorus</taxon>
    </lineage>
</organism>
<accession>A0A1R3JDW2</accession>
<name>A0A1R3JDW2_9ROSI</name>
<dbReference type="PANTHER" id="PTHR31286">
    <property type="entry name" value="GLYCINE-RICH CELL WALL STRUCTURAL PROTEIN 1.8-LIKE"/>
    <property type="match status" value="1"/>
</dbReference>
<evidence type="ECO:0000313" key="3">
    <source>
        <dbReference type="Proteomes" id="UP000187203"/>
    </source>
</evidence>
<sequence>MDSVFGNNSSDLDGLTNQTSSAFIADSSKTVVSSFKEALVGEGIGCLNTKPLFLDNDDSTLCPIGVPLKIDVHTISGERGKYARICIQINLENPLAKFLTVEGVKQPIIYEGLGALCFHCGRPGHKEVYARKKSTSKPATTMEEKVEEDGYGPWMVVQPRKNKKAPVPLTNINEKGTFPKSKKEVPIQIGKNQNLPKPNVSTLVNGHKVKGKGILLPGPKRVWVGKNAKMGQSSSGPVHIVDPPNASTSKVISPSRNASDIAFFSSRQELQVASVERKISPSMSEIQNSTQPLLRSDRTNMGLGVLVVNHSNLTTPISQDDKKQEKCFQEKNGDE</sequence>
<comment type="caution">
    <text evidence="2">The sequence shown here is derived from an EMBL/GenBank/DDBJ whole genome shotgun (WGS) entry which is preliminary data.</text>
</comment>
<feature type="compositionally biased region" description="Basic and acidic residues" evidence="1">
    <location>
        <begin position="319"/>
        <end position="335"/>
    </location>
</feature>
<evidence type="ECO:0008006" key="4">
    <source>
        <dbReference type="Google" id="ProtNLM"/>
    </source>
</evidence>
<proteinExistence type="predicted"/>